<evidence type="ECO:0000259" key="3">
    <source>
        <dbReference type="PROSITE" id="PS51186"/>
    </source>
</evidence>
<evidence type="ECO:0000313" key="5">
    <source>
        <dbReference type="Proteomes" id="UP000662939"/>
    </source>
</evidence>
<name>A0A895XY65_9ACTN</name>
<evidence type="ECO:0000313" key="4">
    <source>
        <dbReference type="EMBL" id="QSB06558.1"/>
    </source>
</evidence>
<dbReference type="PROSITE" id="PS51186">
    <property type="entry name" value="GNAT"/>
    <property type="match status" value="1"/>
</dbReference>
<gene>
    <name evidence="4" type="ORF">JQS30_06560</name>
</gene>
<dbReference type="KEGG" id="nav:JQS30_06560"/>
<feature type="domain" description="N-acetyltransferase" evidence="3">
    <location>
        <begin position="7"/>
        <end position="146"/>
    </location>
</feature>
<organism evidence="4 5">
    <name type="scientific">Natronoglycomyces albus</name>
    <dbReference type="NCBI Taxonomy" id="2811108"/>
    <lineage>
        <taxon>Bacteria</taxon>
        <taxon>Bacillati</taxon>
        <taxon>Actinomycetota</taxon>
        <taxon>Actinomycetes</taxon>
        <taxon>Glycomycetales</taxon>
        <taxon>Glycomycetaceae</taxon>
        <taxon>Natronoglycomyces</taxon>
    </lineage>
</organism>
<dbReference type="InterPro" id="IPR016181">
    <property type="entry name" value="Acyl_CoA_acyltransferase"/>
</dbReference>
<keyword evidence="2" id="KW-0472">Membrane</keyword>
<feature type="transmembrane region" description="Helical" evidence="2">
    <location>
        <begin position="230"/>
        <end position="251"/>
    </location>
</feature>
<evidence type="ECO:0000256" key="1">
    <source>
        <dbReference type="SAM" id="MobiDB-lite"/>
    </source>
</evidence>
<accession>A0A895XY65</accession>
<keyword evidence="2" id="KW-1133">Transmembrane helix</keyword>
<dbReference type="AlphaFoldDB" id="A0A895XY65"/>
<dbReference type="CDD" id="cd04301">
    <property type="entry name" value="NAT_SF"/>
    <property type="match status" value="1"/>
</dbReference>
<evidence type="ECO:0000256" key="2">
    <source>
        <dbReference type="SAM" id="Phobius"/>
    </source>
</evidence>
<keyword evidence="5" id="KW-1185">Reference proteome</keyword>
<dbReference type="InterPro" id="IPR019692">
    <property type="entry name" value="CFP-6_PH"/>
</dbReference>
<dbReference type="GO" id="GO:0016747">
    <property type="term" value="F:acyltransferase activity, transferring groups other than amino-acyl groups"/>
    <property type="evidence" value="ECO:0007669"/>
    <property type="project" value="InterPro"/>
</dbReference>
<keyword evidence="2" id="KW-0812">Transmembrane</keyword>
<sequence length="349" mass="38964">MIVQREATLRQLDPVTLFKIARLRVDVFVVEQDCPYPELDDRDIDEKTIHLWMEDGTAVVAYLRLLEEPDGSRRIGRVVTAKSHRGRGLAARLMNRALRHAGDLTVVRLDAQSYASDFYGRFGFVVDGPEFVEDGIPHVPMRREQALYRFFSQVQPGGTPRLERWTASVHSCQRRRCLMCHYRGMTVVDTPTPRKMRLRRSGAVAVTAMLALVIASPLGMSLIIEQPINAVLAPIAGVAVLLTPVGVWVWAWRSGVDVTAEGIAVKGVFSRREIPWQRVMGFTTVDGKLFLLLDDSSRVNVAPMREEHLPQVLGVGRQDVVFDEEMDADESAQAADEARDDSSADGSGR</sequence>
<feature type="region of interest" description="Disordered" evidence="1">
    <location>
        <begin position="326"/>
        <end position="349"/>
    </location>
</feature>
<dbReference type="EMBL" id="CP070496">
    <property type="protein sequence ID" value="QSB06558.1"/>
    <property type="molecule type" value="Genomic_DNA"/>
</dbReference>
<protein>
    <submittedName>
        <fullName evidence="4">GNAT family N-acetyltransferase</fullName>
    </submittedName>
</protein>
<dbReference type="InterPro" id="IPR000182">
    <property type="entry name" value="GNAT_dom"/>
</dbReference>
<reference evidence="4" key="1">
    <citation type="submission" date="2021-02" db="EMBL/GenBank/DDBJ databases">
        <title>Natronoglycomyces albus gen. nov., sp. nov, a haloalkaliphilic actinobacterium from a soda solonchak soil.</title>
        <authorList>
            <person name="Sorokin D.Y."/>
            <person name="Khijniak T.V."/>
            <person name="Zakharycheva A.P."/>
            <person name="Boueva O.V."/>
            <person name="Ariskina E.V."/>
            <person name="Hahnke R.L."/>
            <person name="Bunk B."/>
            <person name="Sproer C."/>
            <person name="Schumann P."/>
            <person name="Evtushenko L.I."/>
            <person name="Kublanov I.V."/>
        </authorList>
    </citation>
    <scope>NUCLEOTIDE SEQUENCE</scope>
    <source>
        <strain evidence="4">DSM 106290</strain>
    </source>
</reference>
<feature type="transmembrane region" description="Helical" evidence="2">
    <location>
        <begin position="203"/>
        <end position="224"/>
    </location>
</feature>
<dbReference type="Pfam" id="PF13673">
    <property type="entry name" value="Acetyltransf_10"/>
    <property type="match status" value="1"/>
</dbReference>
<dbReference type="Gene3D" id="3.40.630.30">
    <property type="match status" value="1"/>
</dbReference>
<proteinExistence type="predicted"/>
<dbReference type="SUPFAM" id="SSF55729">
    <property type="entry name" value="Acyl-CoA N-acyltransferases (Nat)"/>
    <property type="match status" value="1"/>
</dbReference>
<dbReference type="Proteomes" id="UP000662939">
    <property type="component" value="Chromosome"/>
</dbReference>
<dbReference type="Pfam" id="PF10756">
    <property type="entry name" value="bPH_6"/>
    <property type="match status" value="1"/>
</dbReference>
<feature type="compositionally biased region" description="Basic and acidic residues" evidence="1">
    <location>
        <begin position="336"/>
        <end position="349"/>
    </location>
</feature>